<dbReference type="InterPro" id="IPR003954">
    <property type="entry name" value="RRM_euk-type"/>
</dbReference>
<proteinExistence type="predicted"/>
<accession>A0ABD3D075</accession>
<dbReference type="Pfam" id="PF00076">
    <property type="entry name" value="RRM_1"/>
    <property type="match status" value="2"/>
</dbReference>
<evidence type="ECO:0000259" key="4">
    <source>
        <dbReference type="PROSITE" id="PS50102"/>
    </source>
</evidence>
<organism evidence="5 6">
    <name type="scientific">Castilleja foliolosa</name>
    <dbReference type="NCBI Taxonomy" id="1961234"/>
    <lineage>
        <taxon>Eukaryota</taxon>
        <taxon>Viridiplantae</taxon>
        <taxon>Streptophyta</taxon>
        <taxon>Embryophyta</taxon>
        <taxon>Tracheophyta</taxon>
        <taxon>Spermatophyta</taxon>
        <taxon>Magnoliopsida</taxon>
        <taxon>eudicotyledons</taxon>
        <taxon>Gunneridae</taxon>
        <taxon>Pentapetalae</taxon>
        <taxon>asterids</taxon>
        <taxon>lamiids</taxon>
        <taxon>Lamiales</taxon>
        <taxon>Orobanchaceae</taxon>
        <taxon>Pedicularideae</taxon>
        <taxon>Castillejinae</taxon>
        <taxon>Castilleja</taxon>
    </lineage>
</organism>
<dbReference type="CDD" id="cd12320">
    <property type="entry name" value="RRM6_RBM19_RRM5_MRD1"/>
    <property type="match status" value="1"/>
</dbReference>
<dbReference type="AlphaFoldDB" id="A0ABD3D075"/>
<dbReference type="PANTHER" id="PTHR48027">
    <property type="entry name" value="HETEROGENEOUS NUCLEAR RIBONUCLEOPROTEIN 87F-RELATED"/>
    <property type="match status" value="1"/>
</dbReference>
<evidence type="ECO:0000256" key="3">
    <source>
        <dbReference type="SAM" id="MobiDB-lite"/>
    </source>
</evidence>
<evidence type="ECO:0000256" key="2">
    <source>
        <dbReference type="PROSITE-ProRule" id="PRU00176"/>
    </source>
</evidence>
<dbReference type="InterPro" id="IPR000504">
    <property type="entry name" value="RRM_dom"/>
</dbReference>
<feature type="region of interest" description="Disordered" evidence="3">
    <location>
        <begin position="136"/>
        <end position="167"/>
    </location>
</feature>
<feature type="compositionally biased region" description="Acidic residues" evidence="3">
    <location>
        <begin position="16"/>
        <end position="32"/>
    </location>
</feature>
<dbReference type="Gene3D" id="3.30.70.330">
    <property type="match status" value="2"/>
</dbReference>
<dbReference type="InterPro" id="IPR052462">
    <property type="entry name" value="SLIRP/GR-RBP-like"/>
</dbReference>
<feature type="domain" description="RRM" evidence="4">
    <location>
        <begin position="381"/>
        <end position="457"/>
    </location>
</feature>
<dbReference type="Proteomes" id="UP001632038">
    <property type="component" value="Unassembled WGS sequence"/>
</dbReference>
<evidence type="ECO:0000313" key="6">
    <source>
        <dbReference type="Proteomes" id="UP001632038"/>
    </source>
</evidence>
<keyword evidence="6" id="KW-1185">Reference proteome</keyword>
<sequence length="497" mass="55660">MDYLRSRIKKKWSDSESTDDEGSVDGTGDEIDVNIKKSKHDPVGGPDVSEGNDDVLEPGRLYIRNIPYSATEEELEEHFSKYGTVSQVHIVIDKETRSVMGYGFVLFAVPESAARALEDTEGSSFQGRVLHVEPAKQRYQSDAPETINASKTLKQKRNGERKASEASGNTRAWNTLFMRADTIVENIARKLGVSKSEFLDRESDDLAVRIALGEAQVIAETKKALSSAGVNISALEEFATGKTGARKRSSPVILSKKITLLFMKGSCQRCLGGLAAWTKSFYLLLKPWLWLYFLNLLKLLQLSWIKIQAVQLRSLYIKNLNFNTSDGSVKSHFAEHVKGGKILSAKLSCSGWDGHALRLQLCDAKKDETLTKKNENDRSSTKFIVKNVAFEATEKDLRQLFNPFGQIERLKLPKKFGNHRGFAFVEFVTEQEARNALEALSTTHLYGRRLVFERAKEGESLEELRARTAAQFTDSAKLSKKRKQLAILNQGDVKLAE</sequence>
<evidence type="ECO:0000313" key="5">
    <source>
        <dbReference type="EMBL" id="KAL3635204.1"/>
    </source>
</evidence>
<dbReference type="SMART" id="SM00361">
    <property type="entry name" value="RRM_1"/>
    <property type="match status" value="1"/>
</dbReference>
<gene>
    <name evidence="5" type="ORF">CASFOL_019751</name>
</gene>
<name>A0ABD3D075_9LAMI</name>
<dbReference type="PROSITE" id="PS50102">
    <property type="entry name" value="RRM"/>
    <property type="match status" value="2"/>
</dbReference>
<dbReference type="InterPro" id="IPR035979">
    <property type="entry name" value="RBD_domain_sf"/>
</dbReference>
<dbReference type="SMART" id="SM00360">
    <property type="entry name" value="RRM"/>
    <property type="match status" value="2"/>
</dbReference>
<protein>
    <recommendedName>
        <fullName evidence="4">RRM domain-containing protein</fullName>
    </recommendedName>
</protein>
<comment type="caution">
    <text evidence="5">The sequence shown here is derived from an EMBL/GenBank/DDBJ whole genome shotgun (WGS) entry which is preliminary data.</text>
</comment>
<feature type="compositionally biased region" description="Basic residues" evidence="3">
    <location>
        <begin position="1"/>
        <end position="10"/>
    </location>
</feature>
<reference evidence="6" key="1">
    <citation type="journal article" date="2024" name="IScience">
        <title>Strigolactones Initiate the Formation of Haustorium-like Structures in Castilleja.</title>
        <authorList>
            <person name="Buerger M."/>
            <person name="Peterson D."/>
            <person name="Chory J."/>
        </authorList>
    </citation>
    <scope>NUCLEOTIDE SEQUENCE [LARGE SCALE GENOMIC DNA]</scope>
</reference>
<keyword evidence="1 2" id="KW-0694">RNA-binding</keyword>
<feature type="domain" description="RRM" evidence="4">
    <location>
        <begin position="59"/>
        <end position="137"/>
    </location>
</feature>
<dbReference type="EMBL" id="JAVIJP010000027">
    <property type="protein sequence ID" value="KAL3635204.1"/>
    <property type="molecule type" value="Genomic_DNA"/>
</dbReference>
<evidence type="ECO:0000256" key="1">
    <source>
        <dbReference type="ARBA" id="ARBA00022884"/>
    </source>
</evidence>
<feature type="region of interest" description="Disordered" evidence="3">
    <location>
        <begin position="1"/>
        <end position="54"/>
    </location>
</feature>
<dbReference type="SUPFAM" id="SSF54928">
    <property type="entry name" value="RNA-binding domain, RBD"/>
    <property type="match status" value="2"/>
</dbReference>
<dbReference type="GO" id="GO:0003723">
    <property type="term" value="F:RNA binding"/>
    <property type="evidence" value="ECO:0007669"/>
    <property type="project" value="UniProtKB-UniRule"/>
</dbReference>
<dbReference type="InterPro" id="IPR012677">
    <property type="entry name" value="Nucleotide-bd_a/b_plait_sf"/>
</dbReference>